<gene>
    <name evidence="4" type="ORF">WMO45_05655</name>
</gene>
<feature type="chain" id="PRO_5046946848" evidence="2">
    <location>
        <begin position="27"/>
        <end position="768"/>
    </location>
</feature>
<dbReference type="Proteomes" id="UP001440599">
    <property type="component" value="Unassembled WGS sequence"/>
</dbReference>
<dbReference type="PROSITE" id="PS51272">
    <property type="entry name" value="SLH"/>
    <property type="match status" value="2"/>
</dbReference>
<organism evidence="4 5">
    <name type="scientific">Flavonifractor hominis</name>
    <dbReference type="NCBI Taxonomy" id="3133178"/>
    <lineage>
        <taxon>Bacteria</taxon>
        <taxon>Bacillati</taxon>
        <taxon>Bacillota</taxon>
        <taxon>Clostridia</taxon>
        <taxon>Eubacteriales</taxon>
        <taxon>Oscillospiraceae</taxon>
        <taxon>Flavonifractor</taxon>
    </lineage>
</organism>
<sequence length="768" mass="80942">MKAKRLAALALTVLMMLSLLTLPAAAVSFTDMTDHWAKEDVEYLATQGIVKGTSSTTFSPDRKMTACEALLFCSRATGVSATDKAKIAEDWAEELKTLLPEEMYSWAAEEMAVCLETGILSRTELKAMADSGSLAKAITRETLSMYLVRAMQLEPLARGLSSYSMNFEDASSISQALQPYVYLLNMYGIVQGNQSNQFMPQGSLTRAEMATMLRRAIDFMDDRGIYAELPAYTTYDWVGGTIAAVSAGTNGVTLLTLESNLSGTRSVSLPATVAVYENNMLSTTSALKVGQYARVNLNSSGTAESVRLGGVLTTYNGTPTSVTADNITLSVEGSVKSLDIDRFTEVQVGKTVGGPELIDPQSGYTSAVCQVDSQGHLSTLQLSGGTRAAGGILTAVESTSGGQSLQVCAFNGETQRYTLPTGAGVTINGVAGTLTSSNVGDYVSLRVSNESTGQLASIAVDTVTQYVQGSVKSFTYSRTVNEITLSDLATGKSTTYDIDPNAVIRYNGQNIVLEKLEKNAFVTLQISSGKAVLVDSYPSSTTTEGVIDSITYGTPTILAVRTAGDSVVTFELDLTALPTIYRNGKASSIDQLRSGDQVVVTVRYNTVTTLETTPQSANVTGTITRVVQDTSGITIDVTLTDGTSASYSVADGVSVTQDGTAVSLYNLKPNDQVAMVVSGESVVSIEVTQGTSTGSQLTGTVLVANNNDKTLMLQLENGTVLTADVSGAQFIGADGSSVYLSKLVAGDRVQLFGSYSGAKFVATLVLKL</sequence>
<feature type="signal peptide" evidence="2">
    <location>
        <begin position="1"/>
        <end position="26"/>
    </location>
</feature>
<feature type="domain" description="SLH" evidence="3">
    <location>
        <begin position="164"/>
        <end position="227"/>
    </location>
</feature>
<name>A0ABV1EN38_9FIRM</name>
<dbReference type="RefSeq" id="WP_349139585.1">
    <property type="nucleotide sequence ID" value="NZ_JBBMFT010000002.1"/>
</dbReference>
<keyword evidence="5" id="KW-1185">Reference proteome</keyword>
<dbReference type="EMBL" id="JBBMFT010000002">
    <property type="protein sequence ID" value="MEQ2456002.1"/>
    <property type="molecule type" value="Genomic_DNA"/>
</dbReference>
<protein>
    <submittedName>
        <fullName evidence="4">S-layer homology domain-containing protein</fullName>
    </submittedName>
</protein>
<comment type="caution">
    <text evidence="4">The sequence shown here is derived from an EMBL/GenBank/DDBJ whole genome shotgun (WGS) entry which is preliminary data.</text>
</comment>
<evidence type="ECO:0000256" key="2">
    <source>
        <dbReference type="SAM" id="SignalP"/>
    </source>
</evidence>
<accession>A0ABV1EN38</accession>
<reference evidence="4 5" key="1">
    <citation type="submission" date="2024-03" db="EMBL/GenBank/DDBJ databases">
        <title>Human intestinal bacterial collection.</title>
        <authorList>
            <person name="Pauvert C."/>
            <person name="Hitch T.C.A."/>
            <person name="Clavel T."/>
        </authorList>
    </citation>
    <scope>NUCLEOTIDE SEQUENCE [LARGE SCALE GENOMIC DNA]</scope>
    <source>
        <strain evidence="4 5">CLA-AP-H34</strain>
    </source>
</reference>
<evidence type="ECO:0000313" key="4">
    <source>
        <dbReference type="EMBL" id="MEQ2456002.1"/>
    </source>
</evidence>
<keyword evidence="2" id="KW-0732">Signal</keyword>
<evidence type="ECO:0000259" key="3">
    <source>
        <dbReference type="PROSITE" id="PS51272"/>
    </source>
</evidence>
<dbReference type="InterPro" id="IPR001119">
    <property type="entry name" value="SLH_dom"/>
</dbReference>
<evidence type="ECO:0000313" key="5">
    <source>
        <dbReference type="Proteomes" id="UP001440599"/>
    </source>
</evidence>
<dbReference type="Pfam" id="PF00395">
    <property type="entry name" value="SLH"/>
    <property type="match status" value="2"/>
</dbReference>
<keyword evidence="1" id="KW-0677">Repeat</keyword>
<feature type="domain" description="SLH" evidence="3">
    <location>
        <begin position="24"/>
        <end position="87"/>
    </location>
</feature>
<evidence type="ECO:0000256" key="1">
    <source>
        <dbReference type="ARBA" id="ARBA00022737"/>
    </source>
</evidence>
<proteinExistence type="predicted"/>